<dbReference type="InterPro" id="IPR000866">
    <property type="entry name" value="AhpC/TSA"/>
</dbReference>
<evidence type="ECO:0000313" key="14">
    <source>
        <dbReference type="Proteomes" id="UP000199308"/>
    </source>
</evidence>
<keyword evidence="5" id="KW-0560">Oxidoreductase</keyword>
<dbReference type="GO" id="GO:0045454">
    <property type="term" value="P:cell redox homeostasis"/>
    <property type="evidence" value="ECO:0007669"/>
    <property type="project" value="TreeGrafter"/>
</dbReference>
<dbReference type="OrthoDB" id="9809746at2"/>
<keyword evidence="14" id="KW-1185">Reference proteome</keyword>
<dbReference type="Proteomes" id="UP000199308">
    <property type="component" value="Unassembled WGS sequence"/>
</dbReference>
<comment type="function">
    <text evidence="1">Thiol-specific peroxidase that catalyzes the reduction of hydrogen peroxide and organic hydroperoxides to water and alcohols, respectively. Plays a role in cell protection against oxidative stress by detoxifying peroxides and as sensor of hydrogen peroxide-mediated signaling events.</text>
</comment>
<comment type="catalytic activity">
    <reaction evidence="11">
        <text>a hydroperoxide + [thioredoxin]-dithiol = an alcohol + [thioredoxin]-disulfide + H2O</text>
        <dbReference type="Rhea" id="RHEA:62620"/>
        <dbReference type="Rhea" id="RHEA-COMP:10698"/>
        <dbReference type="Rhea" id="RHEA-COMP:10700"/>
        <dbReference type="ChEBI" id="CHEBI:15377"/>
        <dbReference type="ChEBI" id="CHEBI:29950"/>
        <dbReference type="ChEBI" id="CHEBI:30879"/>
        <dbReference type="ChEBI" id="CHEBI:35924"/>
        <dbReference type="ChEBI" id="CHEBI:50058"/>
        <dbReference type="EC" id="1.11.1.24"/>
    </reaction>
</comment>
<dbReference type="PROSITE" id="PS51352">
    <property type="entry name" value="THIOREDOXIN_2"/>
    <property type="match status" value="1"/>
</dbReference>
<dbReference type="InterPro" id="IPR050924">
    <property type="entry name" value="Peroxiredoxin_BCP/PrxQ"/>
</dbReference>
<evidence type="ECO:0000256" key="8">
    <source>
        <dbReference type="ARBA" id="ARBA00032824"/>
    </source>
</evidence>
<evidence type="ECO:0000256" key="2">
    <source>
        <dbReference type="ARBA" id="ARBA00013017"/>
    </source>
</evidence>
<dbReference type="InterPro" id="IPR013766">
    <property type="entry name" value="Thioredoxin_domain"/>
</dbReference>
<evidence type="ECO:0000256" key="4">
    <source>
        <dbReference type="ARBA" id="ARBA00022862"/>
    </source>
</evidence>
<dbReference type="GO" id="GO:0008379">
    <property type="term" value="F:thioredoxin peroxidase activity"/>
    <property type="evidence" value="ECO:0007669"/>
    <property type="project" value="TreeGrafter"/>
</dbReference>
<keyword evidence="3" id="KW-0575">Peroxidase</keyword>
<dbReference type="PANTHER" id="PTHR42801:SF7">
    <property type="entry name" value="SLL1159 PROTEIN"/>
    <property type="match status" value="1"/>
</dbReference>
<dbReference type="Pfam" id="PF00578">
    <property type="entry name" value="AhpC-TSA"/>
    <property type="match status" value="1"/>
</dbReference>
<evidence type="ECO:0000256" key="7">
    <source>
        <dbReference type="ARBA" id="ARBA00023284"/>
    </source>
</evidence>
<evidence type="ECO:0000256" key="3">
    <source>
        <dbReference type="ARBA" id="ARBA00022559"/>
    </source>
</evidence>
<reference evidence="13 14" key="1">
    <citation type="submission" date="2016-10" db="EMBL/GenBank/DDBJ databases">
        <authorList>
            <person name="de Groot N.N."/>
        </authorList>
    </citation>
    <scope>NUCLEOTIDE SEQUENCE [LARGE SCALE GENOMIC DNA]</scope>
    <source>
        <strain evidence="13 14">DSM 19706</strain>
    </source>
</reference>
<evidence type="ECO:0000256" key="5">
    <source>
        <dbReference type="ARBA" id="ARBA00023002"/>
    </source>
</evidence>
<evidence type="ECO:0000313" key="13">
    <source>
        <dbReference type="EMBL" id="SET24337.1"/>
    </source>
</evidence>
<dbReference type="STRING" id="349064.SAMN05660429_01363"/>
<evidence type="ECO:0000256" key="1">
    <source>
        <dbReference type="ARBA" id="ARBA00003330"/>
    </source>
</evidence>
<dbReference type="CDD" id="cd02970">
    <property type="entry name" value="PRX_like2"/>
    <property type="match status" value="1"/>
</dbReference>
<evidence type="ECO:0000256" key="6">
    <source>
        <dbReference type="ARBA" id="ARBA00023157"/>
    </source>
</evidence>
<dbReference type="Gene3D" id="3.40.30.10">
    <property type="entry name" value="Glutaredoxin"/>
    <property type="match status" value="1"/>
</dbReference>
<evidence type="ECO:0000256" key="11">
    <source>
        <dbReference type="ARBA" id="ARBA00049091"/>
    </source>
</evidence>
<dbReference type="PANTHER" id="PTHR42801">
    <property type="entry name" value="THIOREDOXIN-DEPENDENT PEROXIDE REDUCTASE"/>
    <property type="match status" value="1"/>
</dbReference>
<dbReference type="GO" id="GO:0034599">
    <property type="term" value="P:cellular response to oxidative stress"/>
    <property type="evidence" value="ECO:0007669"/>
    <property type="project" value="TreeGrafter"/>
</dbReference>
<protein>
    <recommendedName>
        <fullName evidence="2">thioredoxin-dependent peroxiredoxin</fullName>
        <ecNumber evidence="2">1.11.1.24</ecNumber>
    </recommendedName>
    <alternativeName>
        <fullName evidence="8">Thioredoxin peroxidase</fullName>
    </alternativeName>
    <alternativeName>
        <fullName evidence="10">Thioredoxin-dependent peroxiredoxin Bcp</fullName>
    </alternativeName>
</protein>
<organism evidence="13 14">
    <name type="scientific">Thalassotalea agarivorans</name>
    <name type="common">Thalassomonas agarivorans</name>
    <dbReference type="NCBI Taxonomy" id="349064"/>
    <lineage>
        <taxon>Bacteria</taxon>
        <taxon>Pseudomonadati</taxon>
        <taxon>Pseudomonadota</taxon>
        <taxon>Gammaproteobacteria</taxon>
        <taxon>Alteromonadales</taxon>
        <taxon>Colwelliaceae</taxon>
        <taxon>Thalassotalea</taxon>
    </lineage>
</organism>
<sequence>MRNLALIFSIFLVACEKNESTQVAPQPTKMTYEQALKSDDFKKIAGNIGSKFTEEDRAKMGAANAKMKEEMANAGLTVGAMAPDFTLTNAFGGQVSLKETLEQGPVVLVFYRGAWCPFCNIHLKVLQDNMPEFKKYNAQLIAVTPQQPDRSLEQLKSGNYDFEVLSDLDNKVMQDYNLYFEVAPDVVEIYKRVGIDLEGHNGEGRVGLPVPGTFVIDQQGKIVAQHADADYSKRMEPAEILKVLSSL</sequence>
<dbReference type="EMBL" id="FOHK01000005">
    <property type="protein sequence ID" value="SET24337.1"/>
    <property type="molecule type" value="Genomic_DNA"/>
</dbReference>
<dbReference type="RefSeq" id="WP_093328717.1">
    <property type="nucleotide sequence ID" value="NZ_AP027363.1"/>
</dbReference>
<gene>
    <name evidence="13" type="ORF">SAMN05660429_01363</name>
</gene>
<dbReference type="EC" id="1.11.1.24" evidence="2"/>
<keyword evidence="6" id="KW-1015">Disulfide bond</keyword>
<keyword evidence="7" id="KW-0676">Redox-active center</keyword>
<dbReference type="PROSITE" id="PS51257">
    <property type="entry name" value="PROKAR_LIPOPROTEIN"/>
    <property type="match status" value="1"/>
</dbReference>
<evidence type="ECO:0000259" key="12">
    <source>
        <dbReference type="PROSITE" id="PS51352"/>
    </source>
</evidence>
<dbReference type="GO" id="GO:0005737">
    <property type="term" value="C:cytoplasm"/>
    <property type="evidence" value="ECO:0007669"/>
    <property type="project" value="TreeGrafter"/>
</dbReference>
<comment type="similarity">
    <text evidence="9">Belongs to the peroxiredoxin family. BCP/PrxQ subfamily.</text>
</comment>
<evidence type="ECO:0000256" key="10">
    <source>
        <dbReference type="ARBA" id="ARBA00042639"/>
    </source>
</evidence>
<accession>A0A1I0CYY4</accession>
<dbReference type="InterPro" id="IPR036249">
    <property type="entry name" value="Thioredoxin-like_sf"/>
</dbReference>
<keyword evidence="4" id="KW-0049">Antioxidant</keyword>
<proteinExistence type="inferred from homology"/>
<evidence type="ECO:0000256" key="9">
    <source>
        <dbReference type="ARBA" id="ARBA00038489"/>
    </source>
</evidence>
<dbReference type="SUPFAM" id="SSF52833">
    <property type="entry name" value="Thioredoxin-like"/>
    <property type="match status" value="1"/>
</dbReference>
<feature type="domain" description="Thioredoxin" evidence="12">
    <location>
        <begin position="76"/>
        <end position="247"/>
    </location>
</feature>
<name>A0A1I0CYY4_THASX</name>
<dbReference type="AlphaFoldDB" id="A0A1I0CYY4"/>